<protein>
    <submittedName>
        <fullName evidence="5">Transcriptional regulator, LacI family</fullName>
    </submittedName>
</protein>
<dbReference type="SMART" id="SM00354">
    <property type="entry name" value="HTH_LACI"/>
    <property type="match status" value="1"/>
</dbReference>
<dbReference type="GO" id="GO:0000976">
    <property type="term" value="F:transcription cis-regulatory region binding"/>
    <property type="evidence" value="ECO:0007669"/>
    <property type="project" value="TreeGrafter"/>
</dbReference>
<dbReference type="Gene3D" id="1.10.260.40">
    <property type="entry name" value="lambda repressor-like DNA-binding domains"/>
    <property type="match status" value="1"/>
</dbReference>
<dbReference type="SUPFAM" id="SSF53822">
    <property type="entry name" value="Periplasmic binding protein-like I"/>
    <property type="match status" value="1"/>
</dbReference>
<dbReference type="InterPro" id="IPR010982">
    <property type="entry name" value="Lambda_DNA-bd_dom_sf"/>
</dbReference>
<dbReference type="PANTHER" id="PTHR30146:SF109">
    <property type="entry name" value="HTH-TYPE TRANSCRIPTIONAL REGULATOR GALS"/>
    <property type="match status" value="1"/>
</dbReference>
<gene>
    <name evidence="5" type="ORF">SAMN05216276_102941</name>
</gene>
<keyword evidence="1" id="KW-0805">Transcription regulation</keyword>
<dbReference type="PROSITE" id="PS00356">
    <property type="entry name" value="HTH_LACI_1"/>
    <property type="match status" value="1"/>
</dbReference>
<dbReference type="Pfam" id="PF13377">
    <property type="entry name" value="Peripla_BP_3"/>
    <property type="match status" value="1"/>
</dbReference>
<evidence type="ECO:0000256" key="2">
    <source>
        <dbReference type="ARBA" id="ARBA00023125"/>
    </source>
</evidence>
<dbReference type="PROSITE" id="PS50932">
    <property type="entry name" value="HTH_LACI_2"/>
    <property type="match status" value="1"/>
</dbReference>
<dbReference type="InterPro" id="IPR046335">
    <property type="entry name" value="LacI/GalR-like_sensor"/>
</dbReference>
<dbReference type="CDD" id="cd06288">
    <property type="entry name" value="PBP1_sucrose_transcription_regulator"/>
    <property type="match status" value="1"/>
</dbReference>
<dbReference type="PANTHER" id="PTHR30146">
    <property type="entry name" value="LACI-RELATED TRANSCRIPTIONAL REPRESSOR"/>
    <property type="match status" value="1"/>
</dbReference>
<dbReference type="PRINTS" id="PR00036">
    <property type="entry name" value="HTHLACI"/>
</dbReference>
<feature type="domain" description="HTH lacI-type" evidence="4">
    <location>
        <begin position="9"/>
        <end position="63"/>
    </location>
</feature>
<reference evidence="5 6" key="1">
    <citation type="submission" date="2017-06" db="EMBL/GenBank/DDBJ databases">
        <authorList>
            <person name="Kim H.J."/>
            <person name="Triplett B.A."/>
        </authorList>
    </citation>
    <scope>NUCLEOTIDE SEQUENCE [LARGE SCALE GENOMIC DNA]</scope>
    <source>
        <strain evidence="5 6">CGMCC 4.2132</strain>
    </source>
</reference>
<dbReference type="InterPro" id="IPR000843">
    <property type="entry name" value="HTH_LacI"/>
</dbReference>
<dbReference type="Proteomes" id="UP000198282">
    <property type="component" value="Unassembled WGS sequence"/>
</dbReference>
<proteinExistence type="predicted"/>
<evidence type="ECO:0000256" key="3">
    <source>
        <dbReference type="ARBA" id="ARBA00023163"/>
    </source>
</evidence>
<evidence type="ECO:0000313" key="5">
    <source>
        <dbReference type="EMBL" id="SNT22400.1"/>
    </source>
</evidence>
<dbReference type="SUPFAM" id="SSF47413">
    <property type="entry name" value="lambda repressor-like DNA-binding domains"/>
    <property type="match status" value="1"/>
</dbReference>
<accession>A0A239KWL2</accession>
<keyword evidence="2" id="KW-0238">DNA-binding</keyword>
<dbReference type="GO" id="GO:0003700">
    <property type="term" value="F:DNA-binding transcription factor activity"/>
    <property type="evidence" value="ECO:0007669"/>
    <property type="project" value="TreeGrafter"/>
</dbReference>
<dbReference type="InterPro" id="IPR028082">
    <property type="entry name" value="Peripla_BP_I"/>
</dbReference>
<dbReference type="AlphaFoldDB" id="A0A239KWL2"/>
<evidence type="ECO:0000259" key="4">
    <source>
        <dbReference type="PROSITE" id="PS50932"/>
    </source>
</evidence>
<keyword evidence="3" id="KW-0804">Transcription</keyword>
<dbReference type="Gene3D" id="3.40.50.2300">
    <property type="match status" value="2"/>
</dbReference>
<dbReference type="EMBL" id="FZOD01000029">
    <property type="protein sequence ID" value="SNT22400.1"/>
    <property type="molecule type" value="Genomic_DNA"/>
</dbReference>
<keyword evidence="6" id="KW-1185">Reference proteome</keyword>
<name>A0A239KWL2_9ACTN</name>
<organism evidence="5 6">
    <name type="scientific">Streptosporangium subroseum</name>
    <dbReference type="NCBI Taxonomy" id="106412"/>
    <lineage>
        <taxon>Bacteria</taxon>
        <taxon>Bacillati</taxon>
        <taxon>Actinomycetota</taxon>
        <taxon>Actinomycetes</taxon>
        <taxon>Streptosporangiales</taxon>
        <taxon>Streptosporangiaceae</taxon>
        <taxon>Streptosporangium</taxon>
    </lineage>
</organism>
<dbReference type="CDD" id="cd01392">
    <property type="entry name" value="HTH_LacI"/>
    <property type="match status" value="1"/>
</dbReference>
<dbReference type="OrthoDB" id="3467214at2"/>
<evidence type="ECO:0000313" key="6">
    <source>
        <dbReference type="Proteomes" id="UP000198282"/>
    </source>
</evidence>
<dbReference type="Pfam" id="PF00356">
    <property type="entry name" value="LacI"/>
    <property type="match status" value="1"/>
</dbReference>
<evidence type="ECO:0000256" key="1">
    <source>
        <dbReference type="ARBA" id="ARBA00023015"/>
    </source>
</evidence>
<sequence>MVDRRSRAVTISDVASLAGVSIATVSKALNGRDNVRAETRQRVLEAAQELSFQPNALARGLLSGQTRTVGLLTSDSVGRFGIPVLLGAEDAFGAGEMALLLCDARGDAIREQHYIRTLLSRRVDGLIVVGESTDTRSSISRDLPIPVVYAYGASDDPGDVSFVPDDVGGAALAVRHLVAMGRRRIAHITGPMDYKATIDRAEGLATALAESGLVQTGETFHGTWSQRWGRHAAEMLLMAEPEVDAVFCGSDQIAAGFVEAARERGHRIPDDIAVVGYDNWEMLSTETRPALTTVDMNLETLGRTAAQHLFAAIDGRATPGVHRMPCRLVIRDSTAPRGSS</sequence>